<feature type="transmembrane region" description="Helical" evidence="15">
    <location>
        <begin position="362"/>
        <end position="384"/>
    </location>
</feature>
<dbReference type="FunFam" id="1.10.1040.10:FF:000006">
    <property type="entry name" value="3-hydroxyisobutyrate dehydrogenase"/>
    <property type="match status" value="1"/>
</dbReference>
<evidence type="ECO:0000256" key="14">
    <source>
        <dbReference type="SAM" id="MobiDB-lite"/>
    </source>
</evidence>
<feature type="region of interest" description="Disordered" evidence="14">
    <location>
        <begin position="1"/>
        <end position="51"/>
    </location>
</feature>
<dbReference type="InterPro" id="IPR003779">
    <property type="entry name" value="CMD-like"/>
</dbReference>
<keyword evidence="11" id="KW-0520">NAD</keyword>
<name>A0A4U0Y2F5_9PEZI</name>
<dbReference type="Gene3D" id="3.40.50.720">
    <property type="entry name" value="NAD(P)-binding Rossmann-like Domain"/>
    <property type="match status" value="1"/>
</dbReference>
<feature type="transmembrane region" description="Helical" evidence="15">
    <location>
        <begin position="95"/>
        <end position="113"/>
    </location>
</feature>
<dbReference type="Pfam" id="PF02627">
    <property type="entry name" value="CMD"/>
    <property type="match status" value="1"/>
</dbReference>
<dbReference type="InterPro" id="IPR003020">
    <property type="entry name" value="HCO3_transpt_euk"/>
</dbReference>
<dbReference type="Proteomes" id="UP000308768">
    <property type="component" value="Unassembled WGS sequence"/>
</dbReference>
<dbReference type="PANTHER" id="PTHR11453">
    <property type="entry name" value="ANION EXCHANGE PROTEIN"/>
    <property type="match status" value="1"/>
</dbReference>
<comment type="similarity">
    <text evidence="3">Belongs to the HIBADH-related family. 3-hydroxyisobutyrate dehydrogenase subfamily.</text>
</comment>
<feature type="domain" description="6-phosphogluconate dehydrogenase NADP-binding" evidence="18">
    <location>
        <begin position="609"/>
        <end position="777"/>
    </location>
</feature>
<evidence type="ECO:0000256" key="7">
    <source>
        <dbReference type="ARBA" id="ARBA00022554"/>
    </source>
</evidence>
<gene>
    <name evidence="20" type="ORF">B0A49_00637</name>
</gene>
<dbReference type="InterPro" id="IPR008927">
    <property type="entry name" value="6-PGluconate_DH-like_C_sf"/>
</dbReference>
<evidence type="ECO:0000256" key="12">
    <source>
        <dbReference type="ARBA" id="ARBA00023136"/>
    </source>
</evidence>
<comment type="subcellular location">
    <subcellularLocation>
        <location evidence="1">Vacuole membrane</location>
        <topology evidence="1">Multi-pass membrane protein</topology>
    </subcellularLocation>
</comment>
<feature type="compositionally biased region" description="Basic and acidic residues" evidence="14">
    <location>
        <begin position="28"/>
        <end position="43"/>
    </location>
</feature>
<keyword evidence="7" id="KW-0926">Vacuole</keyword>
<evidence type="ECO:0000256" key="13">
    <source>
        <dbReference type="ARBA" id="ARBA00049197"/>
    </source>
</evidence>
<dbReference type="AlphaFoldDB" id="A0A4U0Y2F5"/>
<dbReference type="EMBL" id="NAJN01000015">
    <property type="protein sequence ID" value="TKA81765.1"/>
    <property type="molecule type" value="Genomic_DNA"/>
</dbReference>
<dbReference type="GO" id="GO:0006820">
    <property type="term" value="P:monoatomic anion transport"/>
    <property type="evidence" value="ECO:0007669"/>
    <property type="project" value="InterPro"/>
</dbReference>
<dbReference type="FunFam" id="1.10.287.570:FF:000003">
    <property type="entry name" value="Anion exchange family protein"/>
    <property type="match status" value="1"/>
</dbReference>
<evidence type="ECO:0000256" key="11">
    <source>
        <dbReference type="ARBA" id="ARBA00023027"/>
    </source>
</evidence>
<accession>A0A4U0Y2F5</accession>
<proteinExistence type="inferred from homology"/>
<dbReference type="Pfam" id="PF00955">
    <property type="entry name" value="HCO3_cotransp"/>
    <property type="match status" value="2"/>
</dbReference>
<feature type="transmembrane region" description="Helical" evidence="15">
    <location>
        <begin position="322"/>
        <end position="341"/>
    </location>
</feature>
<evidence type="ECO:0000256" key="15">
    <source>
        <dbReference type="SAM" id="Phobius"/>
    </source>
</evidence>
<feature type="transmembrane region" description="Helical" evidence="15">
    <location>
        <begin position="269"/>
        <end position="289"/>
    </location>
</feature>
<evidence type="ECO:0000256" key="3">
    <source>
        <dbReference type="ARBA" id="ARBA00006013"/>
    </source>
</evidence>
<keyword evidence="21" id="KW-1185">Reference proteome</keyword>
<evidence type="ECO:0000256" key="8">
    <source>
        <dbReference type="ARBA" id="ARBA00022692"/>
    </source>
</evidence>
<dbReference type="GO" id="GO:0050661">
    <property type="term" value="F:NADP binding"/>
    <property type="evidence" value="ECO:0007669"/>
    <property type="project" value="InterPro"/>
</dbReference>
<keyword evidence="12 15" id="KW-0472">Membrane</keyword>
<dbReference type="InterPro" id="IPR036291">
    <property type="entry name" value="NAD(P)-bd_dom_sf"/>
</dbReference>
<dbReference type="Gene3D" id="1.10.1040.10">
    <property type="entry name" value="N-(1-d-carboxylethyl)-l-norvaline Dehydrogenase, domain 2"/>
    <property type="match status" value="1"/>
</dbReference>
<evidence type="ECO:0000313" key="20">
    <source>
        <dbReference type="EMBL" id="TKA81765.1"/>
    </source>
</evidence>
<feature type="domain" description="Bicarbonate transporter-like transmembrane" evidence="16">
    <location>
        <begin position="235"/>
        <end position="559"/>
    </location>
</feature>
<dbReference type="InterPro" id="IPR013328">
    <property type="entry name" value="6PGD_dom2"/>
</dbReference>
<evidence type="ECO:0000256" key="6">
    <source>
        <dbReference type="ARBA" id="ARBA00022456"/>
    </source>
</evidence>
<comment type="caution">
    <text evidence="20">The sequence shown here is derived from an EMBL/GenBank/DDBJ whole genome shotgun (WGS) entry which is preliminary data.</text>
</comment>
<feature type="transmembrane region" description="Helical" evidence="15">
    <location>
        <begin position="125"/>
        <end position="151"/>
    </location>
</feature>
<feature type="compositionally biased region" description="Low complexity" evidence="14">
    <location>
        <begin position="591"/>
        <end position="601"/>
    </location>
</feature>
<dbReference type="Gene3D" id="1.20.1290.10">
    <property type="entry name" value="AhpD-like"/>
    <property type="match status" value="1"/>
</dbReference>
<feature type="domain" description="Carboxymuconolactone decarboxylase-like" evidence="17">
    <location>
        <begin position="971"/>
        <end position="1052"/>
    </location>
</feature>
<evidence type="ECO:0000259" key="19">
    <source>
        <dbReference type="Pfam" id="PF14833"/>
    </source>
</evidence>
<feature type="transmembrane region" description="Helical" evidence="15">
    <location>
        <begin position="234"/>
        <end position="257"/>
    </location>
</feature>
<dbReference type="InterPro" id="IPR006115">
    <property type="entry name" value="6PGDH_NADP-bd"/>
</dbReference>
<feature type="compositionally biased region" description="Polar residues" evidence="14">
    <location>
        <begin position="10"/>
        <end position="22"/>
    </location>
</feature>
<dbReference type="GO" id="GO:0005886">
    <property type="term" value="C:plasma membrane"/>
    <property type="evidence" value="ECO:0007669"/>
    <property type="project" value="TreeGrafter"/>
</dbReference>
<dbReference type="SUPFAM" id="SSF48179">
    <property type="entry name" value="6-phosphogluconate dehydrogenase C-terminal domain-like"/>
    <property type="match status" value="1"/>
</dbReference>
<dbReference type="GO" id="GO:0008442">
    <property type="term" value="F:3-hydroxyisobutyrate dehydrogenase activity"/>
    <property type="evidence" value="ECO:0007669"/>
    <property type="project" value="UniProtKB-EC"/>
</dbReference>
<sequence length="1067" mass="117296">MPTHRHGPSSPVSPSKPWQSRVPSFRAAIRESESEEQLSRENTRGTTQSRSSTKTARWWRIQLFRGMINDVKRRAPYYWSDWRDAWDYRVVPATVYMYFANILPALAFSLDMFAKTNASFGVNEVLLASVLGAVVFALAAAQPLVIVGVTGPITVFNYTVYDIITPRGTNYFSFMCWIGLWSLVMHWILAITNSCNALKYVTRFPCDIFGFYVAFIYLQKGIQVLTRQWQSGDTSAYLSIVVALLVLIVAYICGIVGNSNLFQRQVRRFIEDYGTPLTVIFFTGFVHIGKMRGVQLSVLPTSRAFFPTVDRGWFIHFWDIDVADIFIAIPFAVLLTILFWFDHNVSSLIAQGTEFPLRKPAGFHWDLFLLGLTTGVAGLLGIPFPNGLIPQAPFHTNSLCVTRQVSDSDENNKGHVHRIVDHVVEQRVSNLTQGLLTLGTMTGPLLIVLHLIPQAVLAGLFFVMGVQALEGNGITLKMLFLFKDKELTPGSEPLKQIHRRRAIWCFVALELFGFGATFAITETIAAIGFPIIILLLIPVRTFLLPKYFSPEELRLLDAPTASPFTMESVGGNFGEDVDETIGDGRGDDPPLRGLTSTSSSSMSDKYRSVGFVGLGAMGYPMAQQLAKKLPDSSQIYVFDVVRQSMEKLCSQENGRVNSCQSAKEVAERSNIIISMVPEGSHVRQVYLDERAGVLTADVSNKLMIDMSTIDTATSNTVREQALSKYPSASFYDAPVSGGVLGAEKATLTIMLGCAEDDAQLPLLQDLLGMMGKSIFPCGGPSLGLTAKLCNNYCSGLIAIATSEALNIGMRSGMDPRVLANIFHTSTAQSAICDKWNPVPGLCPEAPASHGYQAGFKVQLMKKDFGLAVETAERVGARLALGKVGLEVYEKTSEDPKSSLQALQPTIPSQQSQPRPIRIQSTMSSSSSSDPKVADAHKTLFDAGLEMRYAVAGKTYVDRALQNGSSAFARPMQEFVTESCWGSIWTRPGLELKQRSLLSIAMLCALNRSTELGVHVRGAVNNGASEVEIRETLLQAACYCGMPAGIEGFKVAERVLKEMEAERTEEKK</sequence>
<evidence type="ECO:0000256" key="5">
    <source>
        <dbReference type="ARBA" id="ARBA00012991"/>
    </source>
</evidence>
<feature type="region of interest" description="Disordered" evidence="14">
    <location>
        <begin position="580"/>
        <end position="601"/>
    </location>
</feature>
<dbReference type="EC" id="1.1.1.31" evidence="5"/>
<feature type="domain" description="Bicarbonate transporter-like transmembrane" evidence="16">
    <location>
        <begin position="63"/>
        <end position="230"/>
    </location>
</feature>
<evidence type="ECO:0000259" key="17">
    <source>
        <dbReference type="Pfam" id="PF02627"/>
    </source>
</evidence>
<protein>
    <recommendedName>
        <fullName evidence="5">3-hydroxyisobutyrate dehydrogenase</fullName>
        <ecNumber evidence="5">1.1.1.31</ecNumber>
    </recommendedName>
</protein>
<feature type="transmembrane region" description="Helical" evidence="15">
    <location>
        <begin position="445"/>
        <end position="469"/>
    </location>
</feature>
<evidence type="ECO:0000259" key="18">
    <source>
        <dbReference type="Pfam" id="PF03446"/>
    </source>
</evidence>
<keyword evidence="10" id="KW-0560">Oxidoreductase</keyword>
<comment type="catalytic activity">
    <reaction evidence="13">
        <text>3-hydroxy-2-methylpropanoate + NAD(+) = 2-methyl-3-oxopropanoate + NADH + H(+)</text>
        <dbReference type="Rhea" id="RHEA:17681"/>
        <dbReference type="ChEBI" id="CHEBI:11805"/>
        <dbReference type="ChEBI" id="CHEBI:15378"/>
        <dbReference type="ChEBI" id="CHEBI:57540"/>
        <dbReference type="ChEBI" id="CHEBI:57700"/>
        <dbReference type="ChEBI" id="CHEBI:57945"/>
        <dbReference type="EC" id="1.1.1.31"/>
    </reaction>
</comment>
<comment type="pathway">
    <text evidence="2">Amino-acid degradation; L-valine degradation.</text>
</comment>
<dbReference type="GO" id="GO:0050801">
    <property type="term" value="P:monoatomic ion homeostasis"/>
    <property type="evidence" value="ECO:0007669"/>
    <property type="project" value="TreeGrafter"/>
</dbReference>
<dbReference type="Pfam" id="PF03446">
    <property type="entry name" value="NAD_binding_2"/>
    <property type="match status" value="1"/>
</dbReference>
<evidence type="ECO:0000256" key="2">
    <source>
        <dbReference type="ARBA" id="ARBA00005109"/>
    </source>
</evidence>
<keyword evidence="8 15" id="KW-0812">Transmembrane</keyword>
<feature type="transmembrane region" description="Helical" evidence="15">
    <location>
        <begin position="502"/>
        <end position="520"/>
    </location>
</feature>
<organism evidence="20 21">
    <name type="scientific">Cryomyces minteri</name>
    <dbReference type="NCBI Taxonomy" id="331657"/>
    <lineage>
        <taxon>Eukaryota</taxon>
        <taxon>Fungi</taxon>
        <taxon>Dikarya</taxon>
        <taxon>Ascomycota</taxon>
        <taxon>Pezizomycotina</taxon>
        <taxon>Dothideomycetes</taxon>
        <taxon>Dothideomycetes incertae sedis</taxon>
        <taxon>Cryomyces</taxon>
    </lineage>
</organism>
<dbReference type="Pfam" id="PF14833">
    <property type="entry name" value="NAD_binding_11"/>
    <property type="match status" value="1"/>
</dbReference>
<dbReference type="Gene3D" id="1.10.287.570">
    <property type="entry name" value="Helical hairpin bin"/>
    <property type="match status" value="1"/>
</dbReference>
<keyword evidence="9 15" id="KW-1133">Transmembrane helix</keyword>
<dbReference type="STRING" id="331657.A0A4U0Y2F5"/>
<dbReference type="GO" id="GO:0009083">
    <property type="term" value="P:branched-chain amino acid catabolic process"/>
    <property type="evidence" value="ECO:0007669"/>
    <property type="project" value="UniProtKB-KW"/>
</dbReference>
<dbReference type="InterPro" id="IPR029032">
    <property type="entry name" value="AhpD-like"/>
</dbReference>
<evidence type="ECO:0000259" key="16">
    <source>
        <dbReference type="Pfam" id="PF00955"/>
    </source>
</evidence>
<keyword evidence="6" id="KW-0101">Branched-chain amino acid catabolism</keyword>
<feature type="compositionally biased region" description="Polar residues" evidence="14">
    <location>
        <begin position="897"/>
        <end position="922"/>
    </location>
</feature>
<dbReference type="SUPFAM" id="SSF69118">
    <property type="entry name" value="AhpD-like"/>
    <property type="match status" value="1"/>
</dbReference>
<dbReference type="GO" id="GO:0051920">
    <property type="term" value="F:peroxiredoxin activity"/>
    <property type="evidence" value="ECO:0007669"/>
    <property type="project" value="InterPro"/>
</dbReference>
<dbReference type="GO" id="GO:0005452">
    <property type="term" value="F:solute:inorganic anion antiporter activity"/>
    <property type="evidence" value="ECO:0007669"/>
    <property type="project" value="InterPro"/>
</dbReference>
<dbReference type="GO" id="GO:0000324">
    <property type="term" value="C:fungal-type vacuole"/>
    <property type="evidence" value="ECO:0007669"/>
    <property type="project" value="TreeGrafter"/>
</dbReference>
<evidence type="ECO:0000256" key="10">
    <source>
        <dbReference type="ARBA" id="ARBA00023002"/>
    </source>
</evidence>
<dbReference type="OrthoDB" id="1735926at2759"/>
<evidence type="ECO:0000256" key="9">
    <source>
        <dbReference type="ARBA" id="ARBA00022989"/>
    </source>
</evidence>
<evidence type="ECO:0000313" key="21">
    <source>
        <dbReference type="Proteomes" id="UP000308768"/>
    </source>
</evidence>
<dbReference type="GO" id="GO:0080139">
    <property type="term" value="F:borate efflux transmembrane transporter activity"/>
    <property type="evidence" value="ECO:0007669"/>
    <property type="project" value="TreeGrafter"/>
</dbReference>
<dbReference type="InterPro" id="IPR011531">
    <property type="entry name" value="HCO3_transpt-like_TM_dom"/>
</dbReference>
<dbReference type="PANTHER" id="PTHR11453:SF82">
    <property type="entry name" value="BORON TRANSPORTER 1"/>
    <property type="match status" value="1"/>
</dbReference>
<dbReference type="InterPro" id="IPR029154">
    <property type="entry name" value="HIBADH-like_NADP-bd"/>
</dbReference>
<evidence type="ECO:0000256" key="4">
    <source>
        <dbReference type="ARBA" id="ARBA00010993"/>
    </source>
</evidence>
<feature type="region of interest" description="Disordered" evidence="14">
    <location>
        <begin position="894"/>
        <end position="932"/>
    </location>
</feature>
<dbReference type="GO" id="GO:0051287">
    <property type="term" value="F:NAD binding"/>
    <property type="evidence" value="ECO:0007669"/>
    <property type="project" value="InterPro"/>
</dbReference>
<evidence type="ECO:0000256" key="1">
    <source>
        <dbReference type="ARBA" id="ARBA00004128"/>
    </source>
</evidence>
<comment type="similarity">
    <text evidence="4">Belongs to the anion exchanger (TC 2.A.31) family.</text>
</comment>
<dbReference type="SUPFAM" id="SSF51735">
    <property type="entry name" value="NAD(P)-binding Rossmann-fold domains"/>
    <property type="match status" value="1"/>
</dbReference>
<feature type="transmembrane region" description="Helical" evidence="15">
    <location>
        <begin position="171"/>
        <end position="192"/>
    </location>
</feature>
<dbReference type="GO" id="GO:0005774">
    <property type="term" value="C:vacuolar membrane"/>
    <property type="evidence" value="ECO:0007669"/>
    <property type="project" value="UniProtKB-SubCell"/>
</dbReference>
<reference evidence="20 21" key="1">
    <citation type="submission" date="2017-03" db="EMBL/GenBank/DDBJ databases">
        <title>Genomes of endolithic fungi from Antarctica.</title>
        <authorList>
            <person name="Coleine C."/>
            <person name="Masonjones S."/>
            <person name="Stajich J.E."/>
        </authorList>
    </citation>
    <scope>NUCLEOTIDE SEQUENCE [LARGE SCALE GENOMIC DNA]</scope>
    <source>
        <strain evidence="20 21">CCFEE 5187</strain>
    </source>
</reference>
<feature type="domain" description="3-hydroxyisobutyrate dehydrogenase-like NAD-binding" evidence="19">
    <location>
        <begin position="783"/>
        <end position="893"/>
    </location>
</feature>